<dbReference type="Gene3D" id="3.40.50.300">
    <property type="entry name" value="P-loop containing nucleotide triphosphate hydrolases"/>
    <property type="match status" value="1"/>
</dbReference>
<dbReference type="PIRSF" id="PIRSF006755">
    <property type="entry name" value="DTB_synth"/>
    <property type="match status" value="1"/>
</dbReference>
<comment type="function">
    <text evidence="9">Catalyzes a mechanistically unusual reaction, the ATP-dependent insertion of CO2 between the N7 and N8 nitrogen atoms of 7,8-diaminopelargonic acid (DAPA, also called 7,8-diammoniononanoate) to form a ureido ring.</text>
</comment>
<evidence type="ECO:0000256" key="9">
    <source>
        <dbReference type="HAMAP-Rule" id="MF_00336"/>
    </source>
</evidence>
<keyword evidence="7 9" id="KW-0460">Magnesium</keyword>
<protein>
    <recommendedName>
        <fullName evidence="9">ATP-dependent dethiobiotin synthetase BioD</fullName>
        <ecNumber evidence="9">6.3.3.3</ecNumber>
    </recommendedName>
    <alternativeName>
        <fullName evidence="9">DTB synthetase</fullName>
        <shortName evidence="9">DTBS</shortName>
    </alternativeName>
    <alternativeName>
        <fullName evidence="9">Dethiobiotin synthase</fullName>
    </alternativeName>
</protein>
<dbReference type="CDD" id="cd03109">
    <property type="entry name" value="DTBS"/>
    <property type="match status" value="1"/>
</dbReference>
<feature type="binding site" evidence="9">
    <location>
        <position position="210"/>
    </location>
    <ligand>
        <name>ATP</name>
        <dbReference type="ChEBI" id="CHEBI:30616"/>
    </ligand>
</feature>
<keyword evidence="5 9" id="KW-0093">Biotin biosynthesis</keyword>
<feature type="binding site" evidence="9">
    <location>
        <begin position="118"/>
        <end position="121"/>
    </location>
    <ligand>
        <name>ATP</name>
        <dbReference type="ChEBI" id="CHEBI:30616"/>
    </ligand>
</feature>
<evidence type="ECO:0000256" key="6">
    <source>
        <dbReference type="ARBA" id="ARBA00022840"/>
    </source>
</evidence>
<evidence type="ECO:0000256" key="3">
    <source>
        <dbReference type="ARBA" id="ARBA00022723"/>
    </source>
</evidence>
<keyword evidence="1 9" id="KW-0963">Cytoplasm</keyword>
<dbReference type="UniPathway" id="UPA00078">
    <property type="reaction ID" value="UER00161"/>
</dbReference>
<dbReference type="EMBL" id="CP013652">
    <property type="protein sequence ID" value="ALS24206.1"/>
    <property type="molecule type" value="Genomic_DNA"/>
</dbReference>
<evidence type="ECO:0000256" key="5">
    <source>
        <dbReference type="ARBA" id="ARBA00022756"/>
    </source>
</evidence>
<comment type="subcellular location">
    <subcellularLocation>
        <location evidence="9">Cytoplasm</location>
    </subcellularLocation>
</comment>
<evidence type="ECO:0000256" key="4">
    <source>
        <dbReference type="ARBA" id="ARBA00022741"/>
    </source>
</evidence>
<dbReference type="GO" id="GO:0005829">
    <property type="term" value="C:cytosol"/>
    <property type="evidence" value="ECO:0007669"/>
    <property type="project" value="TreeGrafter"/>
</dbReference>
<dbReference type="PATRIC" id="fig|162209.4.peg.4127"/>
<keyword evidence="6 9" id="KW-0067">ATP-binding</keyword>
<proteinExistence type="inferred from homology"/>
<feature type="binding site" evidence="9">
    <location>
        <position position="57"/>
    </location>
    <ligand>
        <name>ATP</name>
        <dbReference type="ChEBI" id="CHEBI:30616"/>
    </ligand>
</feature>
<sequence>MSKGLFVTGTDTDVGKTWVTSALAAAINRRLRGVKQQTLRLWKPVQSGVRMGEAQADSYRLVQGSGVGQQESDTVTITLEAPLAPWMAAKREGKTIDWKALVQEGHRRLQADGPLLIEGAGGLIVPLTERHLVADLAAALGLPVLIIARPKLGTVNHTLLTVEYARQRGLQVAGVIMNGYEDEHDPGLAENRRMIETFGQVRVWGMLPWNGESPQTDAGWSAWRELWVETVEHRIDMQAVMEYF</sequence>
<comment type="pathway">
    <text evidence="9">Cofactor biosynthesis; biotin biosynthesis; biotin from 7,8-diaminononanoate: step 1/2.</text>
</comment>
<accession>A0A0U2WCW9</accession>
<reference evidence="11" key="1">
    <citation type="submission" date="2015-12" db="EMBL/GenBank/DDBJ databases">
        <title>Complete genome sequences of two moderately thermophilic Paenibacillus species.</title>
        <authorList>
            <person name="Butler R.III."/>
            <person name="Wang J."/>
            <person name="Stark B.C."/>
            <person name="Pombert J.-F."/>
        </authorList>
    </citation>
    <scope>NUCLEOTIDE SEQUENCE [LARGE SCALE GENOMIC DNA]</scope>
    <source>
        <strain evidence="11">32O-Y</strain>
    </source>
</reference>
<feature type="binding site" evidence="9">
    <location>
        <position position="47"/>
    </location>
    <ligand>
        <name>substrate</name>
    </ligand>
</feature>
<feature type="binding site" evidence="9">
    <location>
        <position position="118"/>
    </location>
    <ligand>
        <name>Mg(2+)</name>
        <dbReference type="ChEBI" id="CHEBI:18420"/>
    </ligand>
</feature>
<name>A0A0U2WCW9_9BACL</name>
<evidence type="ECO:0000256" key="1">
    <source>
        <dbReference type="ARBA" id="ARBA00022490"/>
    </source>
</evidence>
<keyword evidence="4 9" id="KW-0547">Nucleotide-binding</keyword>
<dbReference type="EC" id="6.3.3.3" evidence="9"/>
<dbReference type="InterPro" id="IPR027417">
    <property type="entry name" value="P-loop_NTPase"/>
</dbReference>
<feature type="binding site" evidence="9">
    <location>
        <position position="57"/>
    </location>
    <ligand>
        <name>Mg(2+)</name>
        <dbReference type="ChEBI" id="CHEBI:18420"/>
    </ligand>
</feature>
<evidence type="ECO:0000256" key="7">
    <source>
        <dbReference type="ARBA" id="ARBA00022842"/>
    </source>
</evidence>
<comment type="catalytic activity">
    <reaction evidence="8">
        <text>(7R,8S)-8-amino-7-(carboxyamino)nonanoate + ATP = (4R,5S)-dethiobiotin + ADP + phosphate + H(+)</text>
        <dbReference type="Rhea" id="RHEA:63684"/>
        <dbReference type="ChEBI" id="CHEBI:15378"/>
        <dbReference type="ChEBI" id="CHEBI:30616"/>
        <dbReference type="ChEBI" id="CHEBI:43474"/>
        <dbReference type="ChEBI" id="CHEBI:149470"/>
        <dbReference type="ChEBI" id="CHEBI:149473"/>
        <dbReference type="ChEBI" id="CHEBI:456216"/>
    </reaction>
</comment>
<dbReference type="AlphaFoldDB" id="A0A0U2WCW9"/>
<dbReference type="GO" id="GO:0000287">
    <property type="term" value="F:magnesium ion binding"/>
    <property type="evidence" value="ECO:0007669"/>
    <property type="project" value="UniProtKB-UniRule"/>
</dbReference>
<keyword evidence="11" id="KW-1185">Reference proteome</keyword>
<dbReference type="SUPFAM" id="SSF52540">
    <property type="entry name" value="P-loop containing nucleoside triphosphate hydrolases"/>
    <property type="match status" value="1"/>
</dbReference>
<comment type="catalytic activity">
    <reaction evidence="9">
        <text>(7R,8S)-7,8-diammoniononanoate + CO2 + ATP = (4R,5S)-dethiobiotin + ADP + phosphate + 3 H(+)</text>
        <dbReference type="Rhea" id="RHEA:15805"/>
        <dbReference type="ChEBI" id="CHEBI:15378"/>
        <dbReference type="ChEBI" id="CHEBI:16526"/>
        <dbReference type="ChEBI" id="CHEBI:30616"/>
        <dbReference type="ChEBI" id="CHEBI:43474"/>
        <dbReference type="ChEBI" id="CHEBI:149469"/>
        <dbReference type="ChEBI" id="CHEBI:149473"/>
        <dbReference type="ChEBI" id="CHEBI:456216"/>
        <dbReference type="EC" id="6.3.3.3"/>
    </reaction>
</comment>
<keyword evidence="3 9" id="KW-0479">Metal-binding</keyword>
<feature type="binding site" evidence="9">
    <location>
        <position position="17"/>
    </location>
    <ligand>
        <name>Mg(2+)</name>
        <dbReference type="ChEBI" id="CHEBI:18420"/>
    </ligand>
</feature>
<dbReference type="KEGG" id="pnp:IJ22_38750"/>
<comment type="similarity">
    <text evidence="9">Belongs to the dethiobiotin synthetase family.</text>
</comment>
<evidence type="ECO:0000256" key="2">
    <source>
        <dbReference type="ARBA" id="ARBA00022598"/>
    </source>
</evidence>
<dbReference type="GO" id="GO:0005524">
    <property type="term" value="F:ATP binding"/>
    <property type="evidence" value="ECO:0007669"/>
    <property type="project" value="UniProtKB-UniRule"/>
</dbReference>
<dbReference type="PANTHER" id="PTHR43210:SF2">
    <property type="entry name" value="ATP-DEPENDENT DETHIOBIOTIN SYNTHETASE BIOD 2"/>
    <property type="match status" value="1"/>
</dbReference>
<dbReference type="RefSeq" id="WP_054820092.1">
    <property type="nucleotide sequence ID" value="NZ_BJCS01000005.1"/>
</dbReference>
<dbReference type="STRING" id="162209.IJ22_38750"/>
<comment type="subunit">
    <text evidence="9">Homodimer.</text>
</comment>
<dbReference type="Pfam" id="PF13500">
    <property type="entry name" value="AAA_26"/>
    <property type="match status" value="1"/>
</dbReference>
<dbReference type="InterPro" id="IPR004472">
    <property type="entry name" value="DTB_synth_BioD"/>
</dbReference>
<dbReference type="GO" id="GO:0004141">
    <property type="term" value="F:dethiobiotin synthase activity"/>
    <property type="evidence" value="ECO:0007669"/>
    <property type="project" value="UniProtKB-UniRule"/>
</dbReference>
<comment type="caution">
    <text evidence="9">Lacks conserved residue(s) required for the propagation of feature annotation.</text>
</comment>
<evidence type="ECO:0000313" key="10">
    <source>
        <dbReference type="EMBL" id="ALS24206.1"/>
    </source>
</evidence>
<comment type="cofactor">
    <cofactor evidence="9">
        <name>Mg(2+)</name>
        <dbReference type="ChEBI" id="CHEBI:18420"/>
    </cofactor>
</comment>
<evidence type="ECO:0000256" key="8">
    <source>
        <dbReference type="ARBA" id="ARBA00047386"/>
    </source>
</evidence>
<dbReference type="Proteomes" id="UP000061660">
    <property type="component" value="Chromosome"/>
</dbReference>
<dbReference type="GO" id="GO:0009102">
    <property type="term" value="P:biotin biosynthetic process"/>
    <property type="evidence" value="ECO:0007669"/>
    <property type="project" value="UniProtKB-UniRule"/>
</dbReference>
<feature type="active site" evidence="9">
    <location>
        <position position="43"/>
    </location>
</feature>
<gene>
    <name evidence="9" type="primary">bioD</name>
    <name evidence="10" type="ORF">IJ22_38750</name>
</gene>
<dbReference type="OrthoDB" id="9802097at2"/>
<dbReference type="PANTHER" id="PTHR43210">
    <property type="entry name" value="DETHIOBIOTIN SYNTHETASE"/>
    <property type="match status" value="1"/>
</dbReference>
<reference evidence="10 11" key="2">
    <citation type="journal article" date="2016" name="Genome Announc.">
        <title>Complete Genome Sequences of Two Interactive Moderate Thermophiles, Paenibacillus napthalenovorans 32O-Y and Paenibacillus sp. 32O-W.</title>
        <authorList>
            <person name="Butler R.R.III."/>
            <person name="Wang J."/>
            <person name="Stark B.C."/>
            <person name="Pombert J.F."/>
        </authorList>
    </citation>
    <scope>NUCLEOTIDE SEQUENCE [LARGE SCALE GENOMIC DNA]</scope>
    <source>
        <strain evidence="10 11">32O-Y</strain>
    </source>
</reference>
<dbReference type="HAMAP" id="MF_00336">
    <property type="entry name" value="BioD"/>
    <property type="match status" value="1"/>
</dbReference>
<dbReference type="NCBIfam" id="TIGR00347">
    <property type="entry name" value="bioD"/>
    <property type="match status" value="1"/>
</dbReference>
<evidence type="ECO:0000313" key="11">
    <source>
        <dbReference type="Proteomes" id="UP000061660"/>
    </source>
</evidence>
<organism evidence="10 11">
    <name type="scientific">Paenibacillus naphthalenovorans</name>
    <dbReference type="NCBI Taxonomy" id="162209"/>
    <lineage>
        <taxon>Bacteria</taxon>
        <taxon>Bacillati</taxon>
        <taxon>Bacillota</taxon>
        <taxon>Bacilli</taxon>
        <taxon>Bacillales</taxon>
        <taxon>Paenibacillaceae</taxon>
        <taxon>Paenibacillus</taxon>
    </lineage>
</organism>
<keyword evidence="2 9" id="KW-0436">Ligase</keyword>